<feature type="region of interest" description="Disordered" evidence="1">
    <location>
        <begin position="68"/>
        <end position="87"/>
    </location>
</feature>
<gene>
    <name evidence="3" type="ORF">EYF80_005977</name>
</gene>
<comment type="caution">
    <text evidence="3">The sequence shown here is derived from an EMBL/GenBank/DDBJ whole genome shotgun (WGS) entry which is preliminary data.</text>
</comment>
<evidence type="ECO:0000256" key="2">
    <source>
        <dbReference type="SAM" id="Phobius"/>
    </source>
</evidence>
<sequence>MLHAVRRPSTSLVPLSWMPYLSLVFLILSEIPLINFFISYSRGETNQPDHSRKLLLFSRSAVIKQSMNVEARTQETKQSKSTGGIRY</sequence>
<dbReference type="Proteomes" id="UP000314294">
    <property type="component" value="Unassembled WGS sequence"/>
</dbReference>
<evidence type="ECO:0000313" key="4">
    <source>
        <dbReference type="Proteomes" id="UP000314294"/>
    </source>
</evidence>
<protein>
    <submittedName>
        <fullName evidence="3">Uncharacterized protein</fullName>
    </submittedName>
</protein>
<accession>A0A4Z2J1F7</accession>
<dbReference type="EMBL" id="SRLO01000031">
    <property type="protein sequence ID" value="TNN83801.1"/>
    <property type="molecule type" value="Genomic_DNA"/>
</dbReference>
<keyword evidence="2" id="KW-1133">Transmembrane helix</keyword>
<keyword evidence="2" id="KW-0812">Transmembrane</keyword>
<proteinExistence type="predicted"/>
<evidence type="ECO:0000256" key="1">
    <source>
        <dbReference type="SAM" id="MobiDB-lite"/>
    </source>
</evidence>
<keyword evidence="4" id="KW-1185">Reference proteome</keyword>
<feature type="transmembrane region" description="Helical" evidence="2">
    <location>
        <begin position="20"/>
        <end position="38"/>
    </location>
</feature>
<evidence type="ECO:0000313" key="3">
    <source>
        <dbReference type="EMBL" id="TNN83801.1"/>
    </source>
</evidence>
<reference evidence="3 4" key="1">
    <citation type="submission" date="2019-03" db="EMBL/GenBank/DDBJ databases">
        <title>First draft genome of Liparis tanakae, snailfish: a comprehensive survey of snailfish specific genes.</title>
        <authorList>
            <person name="Kim W."/>
            <person name="Song I."/>
            <person name="Jeong J.-H."/>
            <person name="Kim D."/>
            <person name="Kim S."/>
            <person name="Ryu S."/>
            <person name="Song J.Y."/>
            <person name="Lee S.K."/>
        </authorList>
    </citation>
    <scope>NUCLEOTIDE SEQUENCE [LARGE SCALE GENOMIC DNA]</scope>
    <source>
        <tissue evidence="3">Muscle</tissue>
    </source>
</reference>
<dbReference type="AlphaFoldDB" id="A0A4Z2J1F7"/>
<name>A0A4Z2J1F7_9TELE</name>
<keyword evidence="2" id="KW-0472">Membrane</keyword>
<organism evidence="3 4">
    <name type="scientific">Liparis tanakae</name>
    <name type="common">Tanaka's snailfish</name>
    <dbReference type="NCBI Taxonomy" id="230148"/>
    <lineage>
        <taxon>Eukaryota</taxon>
        <taxon>Metazoa</taxon>
        <taxon>Chordata</taxon>
        <taxon>Craniata</taxon>
        <taxon>Vertebrata</taxon>
        <taxon>Euteleostomi</taxon>
        <taxon>Actinopterygii</taxon>
        <taxon>Neopterygii</taxon>
        <taxon>Teleostei</taxon>
        <taxon>Neoteleostei</taxon>
        <taxon>Acanthomorphata</taxon>
        <taxon>Eupercaria</taxon>
        <taxon>Perciformes</taxon>
        <taxon>Cottioidei</taxon>
        <taxon>Cottales</taxon>
        <taxon>Liparidae</taxon>
        <taxon>Liparis</taxon>
    </lineage>
</organism>